<feature type="transmembrane region" description="Helical" evidence="11">
    <location>
        <begin position="408"/>
        <end position="428"/>
    </location>
</feature>
<feature type="transmembrane region" description="Helical" evidence="11">
    <location>
        <begin position="141"/>
        <end position="162"/>
    </location>
</feature>
<reference evidence="13 14" key="1">
    <citation type="journal article" date="2014" name="Proc. Natl. Acad. Sci. U.S.A.">
        <title>Functional characterization of flavobacteria rhodopsins reveals a unique class of light-driven chloride pump in bacteria.</title>
        <authorList>
            <person name="Yoshizawa S."/>
            <person name="Kumagai Y."/>
            <person name="Kim H."/>
            <person name="Ogura Y."/>
            <person name="Hayashi T."/>
            <person name="Iwasaki W."/>
            <person name="DeLong E.F."/>
            <person name="Kogure K."/>
        </authorList>
    </citation>
    <scope>NUCLEOTIDE SEQUENCE [LARGE SCALE GENOMIC DNA]</scope>
    <source>
        <strain evidence="13 14">S1-08</strain>
    </source>
</reference>
<evidence type="ECO:0000256" key="5">
    <source>
        <dbReference type="ARBA" id="ARBA00022475"/>
    </source>
</evidence>
<dbReference type="HOGENOM" id="CLU_028452_2_2_10"/>
<name>W8VPY0_9FLAO</name>
<feature type="transmembrane region" description="Helical" evidence="11">
    <location>
        <begin position="383"/>
        <end position="402"/>
    </location>
</feature>
<evidence type="ECO:0000313" key="13">
    <source>
        <dbReference type="EMBL" id="BAO55334.1"/>
    </source>
</evidence>
<evidence type="ECO:0000313" key="14">
    <source>
        <dbReference type="Proteomes" id="UP000031760"/>
    </source>
</evidence>
<dbReference type="Proteomes" id="UP000031760">
    <property type="component" value="Chromosome"/>
</dbReference>
<dbReference type="PANTHER" id="PTHR43702:SF3">
    <property type="entry name" value="PROTEIN TSGA"/>
    <property type="match status" value="1"/>
</dbReference>
<dbReference type="CDD" id="cd17394">
    <property type="entry name" value="MFS_FucP_like"/>
    <property type="match status" value="1"/>
</dbReference>
<feature type="transmembrane region" description="Helical" evidence="11">
    <location>
        <begin position="195"/>
        <end position="214"/>
    </location>
</feature>
<keyword evidence="6" id="KW-0997">Cell inner membrane</keyword>
<dbReference type="PANTHER" id="PTHR43702">
    <property type="entry name" value="L-FUCOSE-PROTON SYMPORTER"/>
    <property type="match status" value="1"/>
</dbReference>
<keyword evidence="8 11" id="KW-0812">Transmembrane</keyword>
<dbReference type="OrthoDB" id="9795150at2"/>
<evidence type="ECO:0000259" key="12">
    <source>
        <dbReference type="PROSITE" id="PS50850"/>
    </source>
</evidence>
<feature type="transmembrane region" description="Helical" evidence="11">
    <location>
        <begin position="49"/>
        <end position="70"/>
    </location>
</feature>
<dbReference type="EMBL" id="AP014548">
    <property type="protein sequence ID" value="BAO55334.1"/>
    <property type="molecule type" value="Genomic_DNA"/>
</dbReference>
<evidence type="ECO:0000256" key="8">
    <source>
        <dbReference type="ARBA" id="ARBA00022692"/>
    </source>
</evidence>
<feature type="transmembrane region" description="Helical" evidence="11">
    <location>
        <begin position="348"/>
        <end position="371"/>
    </location>
</feature>
<comment type="function">
    <text evidence="1">Intake of glucose and galactose.</text>
</comment>
<proteinExistence type="inferred from homology"/>
<feature type="transmembrane region" description="Helical" evidence="11">
    <location>
        <begin position="293"/>
        <end position="313"/>
    </location>
</feature>
<dbReference type="InterPro" id="IPR036259">
    <property type="entry name" value="MFS_trans_sf"/>
</dbReference>
<dbReference type="SUPFAM" id="SSF103473">
    <property type="entry name" value="MFS general substrate transporter"/>
    <property type="match status" value="1"/>
</dbReference>
<gene>
    <name evidence="13" type="ORF">NMS_1325</name>
</gene>
<dbReference type="GO" id="GO:0055056">
    <property type="term" value="F:D-glucose transmembrane transporter activity"/>
    <property type="evidence" value="ECO:0007669"/>
    <property type="project" value="InterPro"/>
</dbReference>
<evidence type="ECO:0000256" key="3">
    <source>
        <dbReference type="ARBA" id="ARBA00009120"/>
    </source>
</evidence>
<evidence type="ECO:0000256" key="1">
    <source>
        <dbReference type="ARBA" id="ARBA00003321"/>
    </source>
</evidence>
<dbReference type="PROSITE" id="PS50850">
    <property type="entry name" value="MFS"/>
    <property type="match status" value="1"/>
</dbReference>
<evidence type="ECO:0000256" key="6">
    <source>
        <dbReference type="ARBA" id="ARBA00022519"/>
    </source>
</evidence>
<keyword evidence="7" id="KW-0762">Sugar transport</keyword>
<dbReference type="STRING" id="1454201.NMS_1325"/>
<dbReference type="GO" id="GO:1904659">
    <property type="term" value="P:D-glucose transmembrane transport"/>
    <property type="evidence" value="ECO:0007669"/>
    <property type="project" value="InterPro"/>
</dbReference>
<dbReference type="InterPro" id="IPR020846">
    <property type="entry name" value="MFS_dom"/>
</dbReference>
<accession>W8VPY0</accession>
<evidence type="ECO:0000256" key="11">
    <source>
        <dbReference type="SAM" id="Phobius"/>
    </source>
</evidence>
<evidence type="ECO:0000256" key="2">
    <source>
        <dbReference type="ARBA" id="ARBA00004429"/>
    </source>
</evidence>
<comment type="similarity">
    <text evidence="3">Belongs to the major facilitator superfamily. FHS transporter (TC 2.A.1.7) family.</text>
</comment>
<keyword evidence="9 11" id="KW-1133">Transmembrane helix</keyword>
<evidence type="ECO:0000256" key="10">
    <source>
        <dbReference type="ARBA" id="ARBA00023136"/>
    </source>
</evidence>
<dbReference type="Pfam" id="PF07690">
    <property type="entry name" value="MFS_1"/>
    <property type="match status" value="1"/>
</dbReference>
<organism evidence="13 14">
    <name type="scientific">Nonlabens marinus S1-08</name>
    <dbReference type="NCBI Taxonomy" id="1454201"/>
    <lineage>
        <taxon>Bacteria</taxon>
        <taxon>Pseudomonadati</taxon>
        <taxon>Bacteroidota</taxon>
        <taxon>Flavobacteriia</taxon>
        <taxon>Flavobacteriales</taxon>
        <taxon>Flavobacteriaceae</taxon>
        <taxon>Nonlabens</taxon>
    </lineage>
</organism>
<dbReference type="InterPro" id="IPR011701">
    <property type="entry name" value="MFS"/>
</dbReference>
<keyword evidence="10 11" id="KW-0472">Membrane</keyword>
<feature type="transmembrane region" description="Helical" evidence="11">
    <location>
        <begin position="325"/>
        <end position="342"/>
    </location>
</feature>
<feature type="transmembrane region" description="Helical" evidence="11">
    <location>
        <begin position="234"/>
        <end position="256"/>
    </location>
</feature>
<evidence type="ECO:0000256" key="4">
    <source>
        <dbReference type="ARBA" id="ARBA00022448"/>
    </source>
</evidence>
<keyword evidence="14" id="KW-1185">Reference proteome</keyword>
<keyword evidence="5" id="KW-1003">Cell membrane</keyword>
<sequence length="442" mass="47611">MNSTKTNYTVPFIIITVLFFLWGFITVLVDSLVPRLREVFELTYFQAGLVQFAFFLAYFVFSIPAGVLLSKVGYKKGIIIGLSTMAIGCLLFYPASSERIFGVFLLAYFTLAAGITILQVAANPYVAVLGSEDGAGSRLNLAQAFNSLGTAIAPIAGAAFLLSDKILTSQEITVLTEVERESYYISEAGAVQTPFLFFAGLIALLAVAFIFIKLPQLQKTAKSGYSALLKKTSVWMGAAGIFVYVGAEVAIGSYLVNYFIDLNLEETIRNNETMGGIASFFLNADINDIDAKAVVGAFLFFYWTGAMVGRFIGSALMRFIAPFKVLMTFTALAILMIMISVSSPGLMAMWSILAVGLFNSIMFPTIFTLTLNGLGDLKPQASGLLCMAIVGGAIVPISFGALADSLGFALAFLLPMACYAYIMFFAFYKGRKINNPTAAVAS</sequence>
<feature type="transmembrane region" description="Helical" evidence="11">
    <location>
        <begin position="77"/>
        <end position="95"/>
    </location>
</feature>
<dbReference type="GO" id="GO:0005886">
    <property type="term" value="C:plasma membrane"/>
    <property type="evidence" value="ECO:0007669"/>
    <property type="project" value="UniProtKB-SubCell"/>
</dbReference>
<dbReference type="Gene3D" id="1.20.1250.20">
    <property type="entry name" value="MFS general substrate transporter like domains"/>
    <property type="match status" value="2"/>
</dbReference>
<evidence type="ECO:0000256" key="9">
    <source>
        <dbReference type="ARBA" id="ARBA00022989"/>
    </source>
</evidence>
<feature type="domain" description="Major facilitator superfamily (MFS) profile" evidence="12">
    <location>
        <begin position="11"/>
        <end position="434"/>
    </location>
</feature>
<feature type="transmembrane region" description="Helical" evidence="11">
    <location>
        <begin position="12"/>
        <end position="29"/>
    </location>
</feature>
<comment type="subcellular location">
    <subcellularLocation>
        <location evidence="2">Cell inner membrane</location>
        <topology evidence="2">Multi-pass membrane protein</topology>
    </subcellularLocation>
</comment>
<evidence type="ECO:0000256" key="7">
    <source>
        <dbReference type="ARBA" id="ARBA00022597"/>
    </source>
</evidence>
<dbReference type="InterPro" id="IPR050375">
    <property type="entry name" value="MFS_TsgA-like"/>
</dbReference>
<feature type="transmembrane region" description="Helical" evidence="11">
    <location>
        <begin position="101"/>
        <end position="129"/>
    </location>
</feature>
<dbReference type="KEGG" id="nmf:NMS_1325"/>
<dbReference type="AlphaFoldDB" id="W8VPY0"/>
<dbReference type="RefSeq" id="WP_041495958.1">
    <property type="nucleotide sequence ID" value="NZ_AP014548.1"/>
</dbReference>
<dbReference type="GO" id="GO:0005354">
    <property type="term" value="F:galactose transmembrane transporter activity"/>
    <property type="evidence" value="ECO:0007669"/>
    <property type="project" value="InterPro"/>
</dbReference>
<dbReference type="NCBIfam" id="TIGR01272">
    <property type="entry name" value="gluP"/>
    <property type="match status" value="1"/>
</dbReference>
<protein>
    <submittedName>
        <fullName evidence="13">Homolog of fucose/glucose/galactose permeases</fullName>
    </submittedName>
</protein>
<keyword evidence="4" id="KW-0813">Transport</keyword>
<dbReference type="InterPro" id="IPR005964">
    <property type="entry name" value="Glc/Gal_transptr_bac"/>
</dbReference>